<protein>
    <submittedName>
        <fullName evidence="1">DUF433 domain-containing protein</fullName>
    </submittedName>
</protein>
<dbReference type="Gene3D" id="1.10.10.10">
    <property type="entry name" value="Winged helix-like DNA-binding domain superfamily/Winged helix DNA-binding domain"/>
    <property type="match status" value="1"/>
</dbReference>
<dbReference type="SUPFAM" id="SSF46689">
    <property type="entry name" value="Homeodomain-like"/>
    <property type="match status" value="1"/>
</dbReference>
<dbReference type="InterPro" id="IPR009057">
    <property type="entry name" value="Homeodomain-like_sf"/>
</dbReference>
<name>A0A1D9FWZ1_MOOP1</name>
<sequence>MTDNKLVFERITFDPQIMGGRACIRGMRITVSLVLSLVADGMDVNEIIEAYPYLEAEDIKASLLYAAFLASEQVRPFSGSAA</sequence>
<evidence type="ECO:0000313" key="1">
    <source>
        <dbReference type="EMBL" id="AOY79898.1"/>
    </source>
</evidence>
<dbReference type="InterPro" id="IPR007367">
    <property type="entry name" value="DUF433"/>
</dbReference>
<organism evidence="1 2">
    <name type="scientific">Moorena producens (strain JHB)</name>
    <dbReference type="NCBI Taxonomy" id="1454205"/>
    <lineage>
        <taxon>Bacteria</taxon>
        <taxon>Bacillati</taxon>
        <taxon>Cyanobacteriota</taxon>
        <taxon>Cyanophyceae</taxon>
        <taxon>Coleofasciculales</taxon>
        <taxon>Coleofasciculaceae</taxon>
        <taxon>Moorena</taxon>
    </lineage>
</organism>
<dbReference type="Pfam" id="PF04255">
    <property type="entry name" value="DUF433"/>
    <property type="match status" value="1"/>
</dbReference>
<dbReference type="InterPro" id="IPR036388">
    <property type="entry name" value="WH-like_DNA-bd_sf"/>
</dbReference>
<accession>A0A1D9FWZ1</accession>
<reference evidence="2" key="1">
    <citation type="submission" date="2016-10" db="EMBL/GenBank/DDBJ databases">
        <title>Comparative genomics uncovers the prolific and rare metabolic potential of the cyanobacterial genus Moorea.</title>
        <authorList>
            <person name="Leao T."/>
            <person name="Castelao G."/>
            <person name="Korobeynikov A."/>
            <person name="Monroe E.A."/>
            <person name="Podell S."/>
            <person name="Glukhov E."/>
            <person name="Allen E."/>
            <person name="Gerwick W.H."/>
            <person name="Gerwick L."/>
        </authorList>
    </citation>
    <scope>NUCLEOTIDE SEQUENCE [LARGE SCALE GENOMIC DNA]</scope>
    <source>
        <strain evidence="2">JHB</strain>
    </source>
</reference>
<dbReference type="PANTHER" id="PTHR34849:SF3">
    <property type="entry name" value="SSR2962 PROTEIN"/>
    <property type="match status" value="1"/>
</dbReference>
<dbReference type="Proteomes" id="UP000176944">
    <property type="component" value="Chromosome"/>
</dbReference>
<dbReference type="PANTHER" id="PTHR34849">
    <property type="entry name" value="SSL5025 PROTEIN"/>
    <property type="match status" value="1"/>
</dbReference>
<dbReference type="EMBL" id="CP017708">
    <property type="protein sequence ID" value="AOY79898.1"/>
    <property type="molecule type" value="Genomic_DNA"/>
</dbReference>
<gene>
    <name evidence="1" type="ORF">BJP36_08125</name>
</gene>
<proteinExistence type="predicted"/>
<evidence type="ECO:0000313" key="2">
    <source>
        <dbReference type="Proteomes" id="UP000176944"/>
    </source>
</evidence>
<dbReference type="AlphaFoldDB" id="A0A1D9FWZ1"/>